<name>A0A378JQX7_9GAMM</name>
<proteinExistence type="predicted"/>
<dbReference type="AlphaFoldDB" id="A0A378JQX7"/>
<accession>A0A378JQX7</accession>
<dbReference type="Proteomes" id="UP000254968">
    <property type="component" value="Unassembled WGS sequence"/>
</dbReference>
<keyword evidence="2" id="KW-1185">Reference proteome</keyword>
<dbReference type="EMBL" id="UGNV01000003">
    <property type="protein sequence ID" value="STX55587.1"/>
    <property type="molecule type" value="Genomic_DNA"/>
</dbReference>
<dbReference type="RefSeq" id="WP_115304201.1">
    <property type="nucleotide sequence ID" value="NZ_CAAAHO010000009.1"/>
</dbReference>
<dbReference type="OrthoDB" id="5296079at2"/>
<organism evidence="1 2">
    <name type="scientific">Legionella beliardensis</name>
    <dbReference type="NCBI Taxonomy" id="91822"/>
    <lineage>
        <taxon>Bacteria</taxon>
        <taxon>Pseudomonadati</taxon>
        <taxon>Pseudomonadota</taxon>
        <taxon>Gammaproteobacteria</taxon>
        <taxon>Legionellales</taxon>
        <taxon>Legionellaceae</taxon>
        <taxon>Legionella</taxon>
    </lineage>
</organism>
<evidence type="ECO:0000313" key="2">
    <source>
        <dbReference type="Proteomes" id="UP000254968"/>
    </source>
</evidence>
<reference evidence="1 2" key="1">
    <citation type="submission" date="2018-06" db="EMBL/GenBank/DDBJ databases">
        <authorList>
            <consortium name="Pathogen Informatics"/>
            <person name="Doyle S."/>
        </authorList>
    </citation>
    <scope>NUCLEOTIDE SEQUENCE [LARGE SCALE GENOMIC DNA]</scope>
    <source>
        <strain evidence="1 2">NCTC13315</strain>
    </source>
</reference>
<protein>
    <submittedName>
        <fullName evidence="1">DNA topology modulation protein</fullName>
    </submittedName>
</protein>
<gene>
    <name evidence="1" type="ORF">NCTC13315_02958</name>
</gene>
<evidence type="ECO:0000313" key="1">
    <source>
        <dbReference type="EMBL" id="STX55587.1"/>
    </source>
</evidence>
<sequence length="60" mass="7300">MTHRIMIMGCRGIDKSTFAYELHRQTKLPLYHLAKCFFTDYWVERDYQEFLTIQQALVNQ</sequence>